<protein>
    <submittedName>
        <fullName evidence="1">Thioredoxin-domain-containing protein</fullName>
    </submittedName>
</protein>
<accession>A0ACB8S937</accession>
<keyword evidence="2" id="KW-1185">Reference proteome</keyword>
<organism evidence="1 2">
    <name type="scientific">Auriscalpium vulgare</name>
    <dbReference type="NCBI Taxonomy" id="40419"/>
    <lineage>
        <taxon>Eukaryota</taxon>
        <taxon>Fungi</taxon>
        <taxon>Dikarya</taxon>
        <taxon>Basidiomycota</taxon>
        <taxon>Agaricomycotina</taxon>
        <taxon>Agaricomycetes</taxon>
        <taxon>Russulales</taxon>
        <taxon>Auriscalpiaceae</taxon>
        <taxon>Auriscalpium</taxon>
    </lineage>
</organism>
<reference evidence="1" key="1">
    <citation type="submission" date="2021-02" db="EMBL/GenBank/DDBJ databases">
        <authorList>
            <consortium name="DOE Joint Genome Institute"/>
            <person name="Ahrendt S."/>
            <person name="Looney B.P."/>
            <person name="Miyauchi S."/>
            <person name="Morin E."/>
            <person name="Drula E."/>
            <person name="Courty P.E."/>
            <person name="Chicoki N."/>
            <person name="Fauchery L."/>
            <person name="Kohler A."/>
            <person name="Kuo A."/>
            <person name="Labutti K."/>
            <person name="Pangilinan J."/>
            <person name="Lipzen A."/>
            <person name="Riley R."/>
            <person name="Andreopoulos W."/>
            <person name="He G."/>
            <person name="Johnson J."/>
            <person name="Barry K.W."/>
            <person name="Grigoriev I.V."/>
            <person name="Nagy L."/>
            <person name="Hibbett D."/>
            <person name="Henrissat B."/>
            <person name="Matheny P.B."/>
            <person name="Labbe J."/>
            <person name="Martin F."/>
        </authorList>
    </citation>
    <scope>NUCLEOTIDE SEQUENCE</scope>
    <source>
        <strain evidence="1">FP105234-sp</strain>
    </source>
</reference>
<dbReference type="Proteomes" id="UP000814033">
    <property type="component" value="Unassembled WGS sequence"/>
</dbReference>
<reference evidence="1" key="2">
    <citation type="journal article" date="2022" name="New Phytol.">
        <title>Evolutionary transition to the ectomycorrhizal habit in the genomes of a hyperdiverse lineage of mushroom-forming fungi.</title>
        <authorList>
            <person name="Looney B."/>
            <person name="Miyauchi S."/>
            <person name="Morin E."/>
            <person name="Drula E."/>
            <person name="Courty P.E."/>
            <person name="Kohler A."/>
            <person name="Kuo A."/>
            <person name="LaButti K."/>
            <person name="Pangilinan J."/>
            <person name="Lipzen A."/>
            <person name="Riley R."/>
            <person name="Andreopoulos W."/>
            <person name="He G."/>
            <person name="Johnson J."/>
            <person name="Nolan M."/>
            <person name="Tritt A."/>
            <person name="Barry K.W."/>
            <person name="Grigoriev I.V."/>
            <person name="Nagy L.G."/>
            <person name="Hibbett D."/>
            <person name="Henrissat B."/>
            <person name="Matheny P.B."/>
            <person name="Labbe J."/>
            <person name="Martin F.M."/>
        </authorList>
    </citation>
    <scope>NUCLEOTIDE SEQUENCE</scope>
    <source>
        <strain evidence="1">FP105234-sp</strain>
    </source>
</reference>
<sequence>MWSLLARRLARMPSPLLIASLALAGLALPVHSAEAPVLTPQDFKTTISEGYWFVEHFSPWCHHCRDFKPVWEELVDDYYGSAVHLAQVNCASDGDLCTENGVNGYPQMNLYQDGTLLQVFHGSRSRERITAFISEHTTVTPQSRVSSSSDETNSHDLKSPHSDVPVVADNPNGEVLVLTQETFSGAVAQGNIFVKFFAPWCGHCKKLAPIWVTLAKDMQHNLTIAEVNCDDYKSLCTAQGVTGFPMLFFYPPLGKKAEYTGRRKLDLLKTFLAKATQPSVKILSHDDFEPTVKENSVMYLFLHHAGDSHLISALNTAAAPLLGSPPVYTSSEPAFLNRFSLTPSFTPVILAFKDHDFSKPAATFHLTALTVQADLDAWLLDNRLPTAMELSDGSFQEVMNAPGKPLVVLVSVPSDGNKVRDQIIEQVTNIGLQWRQRHASQDAERKIVFTWMDHERWASWLQSMYGMRSTGQVVITDHGKLQYYDTEPNGQKIQLTAESLFAALDGALLHNTRAKHSENRIERLARYLNDKMIALEEFVSNHVWYTVFIFVTALVGVFYAIKKAVVDTDDYAYQAHRKEGRLD</sequence>
<evidence type="ECO:0000313" key="2">
    <source>
        <dbReference type="Proteomes" id="UP000814033"/>
    </source>
</evidence>
<proteinExistence type="predicted"/>
<evidence type="ECO:0000313" key="1">
    <source>
        <dbReference type="EMBL" id="KAI0052647.1"/>
    </source>
</evidence>
<name>A0ACB8S937_9AGAM</name>
<comment type="caution">
    <text evidence="1">The sequence shown here is derived from an EMBL/GenBank/DDBJ whole genome shotgun (WGS) entry which is preliminary data.</text>
</comment>
<gene>
    <name evidence="1" type="ORF">FA95DRAFT_1510168</name>
</gene>
<dbReference type="EMBL" id="MU275844">
    <property type="protein sequence ID" value="KAI0052647.1"/>
    <property type="molecule type" value="Genomic_DNA"/>
</dbReference>